<dbReference type="InterPro" id="IPR011990">
    <property type="entry name" value="TPR-like_helical_dom_sf"/>
</dbReference>
<accession>A0A3M9MR64</accession>
<evidence type="ECO:0000256" key="1">
    <source>
        <dbReference type="SAM" id="SignalP"/>
    </source>
</evidence>
<dbReference type="Gene3D" id="1.25.40.1040">
    <property type="match status" value="1"/>
</dbReference>
<dbReference type="Proteomes" id="UP000271010">
    <property type="component" value="Unassembled WGS sequence"/>
</dbReference>
<sequence length="291" mass="33070">MRVFFAPLISLLLLCCSAQAQTLLKLPQASPRAHLTYTIGVTDVTINYGAPGVKNREVWGKLVPYGQVWRAGANEGTSIKFSTEVRISQETIPAGTYTLYVLPVDSANWTLILSKQKGLWGTDGYDPKEDFIRLPFSPQTAPFQETLEYSIKDITTNSGRLHLHWANKKLVVPILVETHKQTMNQIKDSLSIASSTDWTVYALAVNYLILQNTDHEQALQWVNKSIEMEENFYNVWLKAKLLAQKNEYMEALELNKKAQKLGKKSKDTYHAYADEIEDAAILWREKRFAVN</sequence>
<evidence type="ECO:0000313" key="2">
    <source>
        <dbReference type="EMBL" id="RNI27705.1"/>
    </source>
</evidence>
<feature type="signal peptide" evidence="1">
    <location>
        <begin position="1"/>
        <end position="20"/>
    </location>
</feature>
<dbReference type="Pfam" id="PF11138">
    <property type="entry name" value="DUF2911"/>
    <property type="match status" value="1"/>
</dbReference>
<dbReference type="InterPro" id="IPR021314">
    <property type="entry name" value="DUF2911"/>
</dbReference>
<reference evidence="2 3" key="1">
    <citation type="submission" date="2018-11" db="EMBL/GenBank/DDBJ databases">
        <title>Rufibacter latericius sp. nov., isolated from water in Baiyang Lake.</title>
        <authorList>
            <person name="Yang Y."/>
        </authorList>
    </citation>
    <scope>NUCLEOTIDE SEQUENCE [LARGE SCALE GENOMIC DNA]</scope>
    <source>
        <strain evidence="2 3">MCC P1</strain>
    </source>
</reference>
<evidence type="ECO:0000313" key="3">
    <source>
        <dbReference type="Proteomes" id="UP000271010"/>
    </source>
</evidence>
<feature type="chain" id="PRO_5018178338" evidence="1">
    <location>
        <begin position="21"/>
        <end position="291"/>
    </location>
</feature>
<keyword evidence="3" id="KW-1185">Reference proteome</keyword>
<protein>
    <submittedName>
        <fullName evidence="2">DUF2911 domain-containing protein</fullName>
    </submittedName>
</protein>
<comment type="caution">
    <text evidence="2">The sequence shown here is derived from an EMBL/GenBank/DDBJ whole genome shotgun (WGS) entry which is preliminary data.</text>
</comment>
<keyword evidence="1" id="KW-0732">Signal</keyword>
<dbReference type="SUPFAM" id="SSF48452">
    <property type="entry name" value="TPR-like"/>
    <property type="match status" value="1"/>
</dbReference>
<dbReference type="EMBL" id="RJJE01000017">
    <property type="protein sequence ID" value="RNI27705.1"/>
    <property type="molecule type" value="Genomic_DNA"/>
</dbReference>
<name>A0A3M9MR64_9BACT</name>
<organism evidence="2 3">
    <name type="scientific">Rufibacter immobilis</name>
    <dbReference type="NCBI Taxonomy" id="1348778"/>
    <lineage>
        <taxon>Bacteria</taxon>
        <taxon>Pseudomonadati</taxon>
        <taxon>Bacteroidota</taxon>
        <taxon>Cytophagia</taxon>
        <taxon>Cytophagales</taxon>
        <taxon>Hymenobacteraceae</taxon>
        <taxon>Rufibacter</taxon>
    </lineage>
</organism>
<proteinExistence type="predicted"/>
<gene>
    <name evidence="2" type="ORF">EFA69_16450</name>
</gene>
<dbReference type="RefSeq" id="WP_123134171.1">
    <property type="nucleotide sequence ID" value="NZ_RJJE01000017.1"/>
</dbReference>
<dbReference type="AlphaFoldDB" id="A0A3M9MR64"/>
<dbReference type="OrthoDB" id="195456at2"/>